<dbReference type="Proteomes" id="UP001165089">
    <property type="component" value="Unassembled WGS sequence"/>
</dbReference>
<protein>
    <recommendedName>
        <fullName evidence="3">Ribbon-helix-helix protein CopG domain-containing protein</fullName>
    </recommendedName>
</protein>
<evidence type="ECO:0000313" key="1">
    <source>
        <dbReference type="EMBL" id="GLH71314.1"/>
    </source>
</evidence>
<accession>A0ABQ5Q9S9</accession>
<keyword evidence="2" id="KW-1185">Reference proteome</keyword>
<comment type="caution">
    <text evidence="1">The sequence shown here is derived from an EMBL/GenBank/DDBJ whole genome shotgun (WGS) entry which is preliminary data.</text>
</comment>
<evidence type="ECO:0000313" key="2">
    <source>
        <dbReference type="Proteomes" id="UP001165089"/>
    </source>
</evidence>
<proteinExistence type="predicted"/>
<name>A0ABQ5Q9S9_9BACT</name>
<reference evidence="1 2" key="1">
    <citation type="journal article" date="2023" name="Antonie Van Leeuwenhoek">
        <title>Mesoterricola silvestris gen. nov., sp. nov., Mesoterricola sediminis sp. nov., Geothrix oryzae sp. nov., Geothrix edaphica sp. nov., Geothrix rubra sp. nov., and Geothrix limicola sp. nov., six novel members of Acidobacteriota isolated from soils.</title>
        <authorList>
            <person name="Itoh H."/>
            <person name="Sugisawa Y."/>
            <person name="Mise K."/>
            <person name="Xu Z."/>
            <person name="Kuniyasu M."/>
            <person name="Ushijima N."/>
            <person name="Kawano K."/>
            <person name="Kobayashi E."/>
            <person name="Shiratori Y."/>
            <person name="Masuda Y."/>
            <person name="Senoo K."/>
        </authorList>
    </citation>
    <scope>NUCLEOTIDE SEQUENCE [LARGE SCALE GENOMIC DNA]</scope>
    <source>
        <strain evidence="1 2">Red803</strain>
    </source>
</reference>
<dbReference type="EMBL" id="BSDD01000006">
    <property type="protein sequence ID" value="GLH71314.1"/>
    <property type="molecule type" value="Genomic_DNA"/>
</dbReference>
<organism evidence="1 2">
    <name type="scientific">Geothrix rubra</name>
    <dbReference type="NCBI Taxonomy" id="2927977"/>
    <lineage>
        <taxon>Bacteria</taxon>
        <taxon>Pseudomonadati</taxon>
        <taxon>Acidobacteriota</taxon>
        <taxon>Holophagae</taxon>
        <taxon>Holophagales</taxon>
        <taxon>Holophagaceae</taxon>
        <taxon>Geothrix</taxon>
    </lineage>
</organism>
<sequence>MNERRIRSALVSGDARTVVHARIGADRCEVLDELAKRQGVSQTQALRNLLDDARERMAEENFGPRLDALARTLTGVVEQQARHATRIEAVVAIIRKVEEGQAEREAQILQTLAVLTSLAQHIYAYLMGVVESSPRAADITASGKAKLQTLRGEG</sequence>
<gene>
    <name evidence="1" type="ORF">GETHPA_28470</name>
</gene>
<evidence type="ECO:0008006" key="3">
    <source>
        <dbReference type="Google" id="ProtNLM"/>
    </source>
</evidence>